<dbReference type="PANTHER" id="PTHR34615">
    <property type="entry name" value="PX DOMAIN-CONTAINING PROTEIN"/>
    <property type="match status" value="1"/>
</dbReference>
<evidence type="ECO:0000313" key="5">
    <source>
        <dbReference type="Proteomes" id="UP001249851"/>
    </source>
</evidence>
<keyword evidence="5" id="KW-1185">Reference proteome</keyword>
<reference evidence="4" key="1">
    <citation type="journal article" date="2023" name="G3 (Bethesda)">
        <title>Whole genome assembly and annotation of the endangered Caribbean coral Acropora cervicornis.</title>
        <authorList>
            <person name="Selwyn J.D."/>
            <person name="Vollmer S.V."/>
        </authorList>
    </citation>
    <scope>NUCLEOTIDE SEQUENCE</scope>
    <source>
        <strain evidence="4">K2</strain>
    </source>
</reference>
<comment type="cofactor">
    <cofactor evidence="1">
        <name>a divalent metal cation</name>
        <dbReference type="ChEBI" id="CHEBI:60240"/>
    </cofactor>
</comment>
<dbReference type="InterPro" id="IPR027806">
    <property type="entry name" value="HARBI1_dom"/>
</dbReference>
<sequence length="357" mass="40718">MSFKDLREALLLSYEENTISDEEFLLLYDEYSSKNPEFKYSDYERFDLDKLGDAECKANFRVEKRDLPALAQALQIPGVFKTNQRSIAGGMEGLCMLLKRFAYPCRYGDMIPLFGRPVPVICMITNHVLDFIYNNHSMLITECNNSLLRPNLLEVYANAVHQKGAALQNCFGFIDGTVRPIAKPGVNQRIVYNGHKRVHSLKFQSVVIPNGMIAHLYGPVEGKRHDSGMLGDSGLLRDLEQHAFSTLQDPMCMYGDPAYPHRVHLQSPFREAVLTDDMKLFNASMSACRISVEWLFGDVINYFKFLDYKKNLKIGMSSVGKMYVVCAILRNALTCLYGNQTSEYFQLEPPTLEEYFI</sequence>
<comment type="caution">
    <text evidence="4">The sequence shown here is derived from an EMBL/GenBank/DDBJ whole genome shotgun (WGS) entry which is preliminary data.</text>
</comment>
<keyword evidence="2" id="KW-0479">Metal-binding</keyword>
<evidence type="ECO:0000313" key="4">
    <source>
        <dbReference type="EMBL" id="KAK2567018.1"/>
    </source>
</evidence>
<organism evidence="4 5">
    <name type="scientific">Acropora cervicornis</name>
    <name type="common">Staghorn coral</name>
    <dbReference type="NCBI Taxonomy" id="6130"/>
    <lineage>
        <taxon>Eukaryota</taxon>
        <taxon>Metazoa</taxon>
        <taxon>Cnidaria</taxon>
        <taxon>Anthozoa</taxon>
        <taxon>Hexacorallia</taxon>
        <taxon>Scleractinia</taxon>
        <taxon>Astrocoeniina</taxon>
        <taxon>Acroporidae</taxon>
        <taxon>Acropora</taxon>
    </lineage>
</organism>
<evidence type="ECO:0000256" key="2">
    <source>
        <dbReference type="ARBA" id="ARBA00022723"/>
    </source>
</evidence>
<protein>
    <recommendedName>
        <fullName evidence="3">DDE Tnp4 domain-containing protein</fullName>
    </recommendedName>
</protein>
<dbReference type="EMBL" id="JARQWQ010000015">
    <property type="protein sequence ID" value="KAK2567018.1"/>
    <property type="molecule type" value="Genomic_DNA"/>
</dbReference>
<gene>
    <name evidence="4" type="ORF">P5673_008793</name>
</gene>
<proteinExistence type="predicted"/>
<feature type="domain" description="DDE Tnp4" evidence="3">
    <location>
        <begin position="174"/>
        <end position="331"/>
    </location>
</feature>
<dbReference type="GO" id="GO:0046872">
    <property type="term" value="F:metal ion binding"/>
    <property type="evidence" value="ECO:0007669"/>
    <property type="project" value="UniProtKB-KW"/>
</dbReference>
<dbReference type="PANTHER" id="PTHR34615:SF1">
    <property type="entry name" value="PX DOMAIN-CONTAINING PROTEIN"/>
    <property type="match status" value="1"/>
</dbReference>
<accession>A0AAD9VA74</accession>
<evidence type="ECO:0000256" key="1">
    <source>
        <dbReference type="ARBA" id="ARBA00001968"/>
    </source>
</evidence>
<dbReference type="AlphaFoldDB" id="A0AAD9VA74"/>
<dbReference type="Pfam" id="PF13359">
    <property type="entry name" value="DDE_Tnp_4"/>
    <property type="match status" value="1"/>
</dbReference>
<dbReference type="Proteomes" id="UP001249851">
    <property type="component" value="Unassembled WGS sequence"/>
</dbReference>
<evidence type="ECO:0000259" key="3">
    <source>
        <dbReference type="Pfam" id="PF13359"/>
    </source>
</evidence>
<name>A0AAD9VA74_ACRCE</name>
<reference evidence="4" key="2">
    <citation type="journal article" date="2023" name="Science">
        <title>Genomic signatures of disease resistance in endangered staghorn corals.</title>
        <authorList>
            <person name="Vollmer S.V."/>
            <person name="Selwyn J.D."/>
            <person name="Despard B.A."/>
            <person name="Roesel C.L."/>
        </authorList>
    </citation>
    <scope>NUCLEOTIDE SEQUENCE</scope>
    <source>
        <strain evidence="4">K2</strain>
    </source>
</reference>